<feature type="domain" description="SAP" evidence="4">
    <location>
        <begin position="572"/>
        <end position="606"/>
    </location>
</feature>
<keyword evidence="2" id="KW-0540">Nuclease</keyword>
<comment type="caution">
    <text evidence="5">The sequence shown here is derived from an EMBL/GenBank/DDBJ whole genome shotgun (WGS) entry which is preliminary data.</text>
</comment>
<dbReference type="SMART" id="SM00891">
    <property type="entry name" value="ERCC4"/>
    <property type="match status" value="1"/>
</dbReference>
<feature type="region of interest" description="Disordered" evidence="3">
    <location>
        <begin position="339"/>
        <end position="397"/>
    </location>
</feature>
<organism evidence="5 6">
    <name type="scientific">Leishmania tarentolae</name>
    <name type="common">Sauroleishmania tarentolae</name>
    <dbReference type="NCBI Taxonomy" id="5689"/>
    <lineage>
        <taxon>Eukaryota</taxon>
        <taxon>Discoba</taxon>
        <taxon>Euglenozoa</taxon>
        <taxon>Kinetoplastea</taxon>
        <taxon>Metakinetoplastina</taxon>
        <taxon>Trypanosomatida</taxon>
        <taxon>Trypanosomatidae</taxon>
        <taxon>Leishmaniinae</taxon>
        <taxon>Leishmania</taxon>
        <taxon>lizard Leishmania</taxon>
    </lineage>
</organism>
<gene>
    <name evidence="5" type="ORF">LtaPh_2416500</name>
</gene>
<keyword evidence="2" id="KW-0233">DNA recombination</keyword>
<reference evidence="5" key="1">
    <citation type="submission" date="2019-11" db="EMBL/GenBank/DDBJ databases">
        <title>Leishmania tarentolae CDS.</title>
        <authorList>
            <person name="Goto Y."/>
            <person name="Yamagishi J."/>
        </authorList>
    </citation>
    <scope>NUCLEOTIDE SEQUENCE [LARGE SCALE GENOMIC DNA]</scope>
    <source>
        <strain evidence="5">Parrot Tar II</strain>
    </source>
</reference>
<dbReference type="GO" id="GO:0000727">
    <property type="term" value="P:double-strand break repair via break-induced replication"/>
    <property type="evidence" value="ECO:0007669"/>
    <property type="project" value="UniProtKB-UniRule"/>
</dbReference>
<keyword evidence="2" id="KW-0479">Metal-binding</keyword>
<dbReference type="InterPro" id="IPR006166">
    <property type="entry name" value="ERCC4_domain"/>
</dbReference>
<protein>
    <recommendedName>
        <fullName evidence="2">Crossover junction endonuclease MUS81</fullName>
        <ecNumber evidence="2">3.1.22.-</ecNumber>
    </recommendedName>
</protein>
<comment type="similarity">
    <text evidence="2">Belongs to the XPF family.</text>
</comment>
<evidence type="ECO:0000259" key="4">
    <source>
        <dbReference type="PROSITE" id="PS50800"/>
    </source>
</evidence>
<accession>A0A640KH12</accession>
<dbReference type="InterPro" id="IPR011335">
    <property type="entry name" value="Restrct_endonuc-II-like"/>
</dbReference>
<feature type="compositionally biased region" description="Polar residues" evidence="3">
    <location>
        <begin position="937"/>
        <end position="955"/>
    </location>
</feature>
<dbReference type="SUPFAM" id="SSF52980">
    <property type="entry name" value="Restriction endonuclease-like"/>
    <property type="match status" value="1"/>
</dbReference>
<dbReference type="PANTHER" id="PTHR13451">
    <property type="entry name" value="CLASS II CROSSOVER JUNCTION ENDONUCLEASE MUS81"/>
    <property type="match status" value="1"/>
</dbReference>
<keyword evidence="2" id="KW-0255">Endonuclease</keyword>
<dbReference type="GO" id="GO:0000712">
    <property type="term" value="P:resolution of meiotic recombination intermediates"/>
    <property type="evidence" value="ECO:0007669"/>
    <property type="project" value="TreeGrafter"/>
</dbReference>
<dbReference type="GO" id="GO:0005634">
    <property type="term" value="C:nucleus"/>
    <property type="evidence" value="ECO:0007669"/>
    <property type="project" value="UniProtKB-SubCell"/>
</dbReference>
<feature type="compositionally biased region" description="Low complexity" evidence="3">
    <location>
        <begin position="352"/>
        <end position="362"/>
    </location>
</feature>
<dbReference type="EMBL" id="BLBS01000031">
    <property type="protein sequence ID" value="GET89000.1"/>
    <property type="molecule type" value="Genomic_DNA"/>
</dbReference>
<dbReference type="GO" id="GO:0048257">
    <property type="term" value="F:3'-flap endonuclease activity"/>
    <property type="evidence" value="ECO:0007669"/>
    <property type="project" value="TreeGrafter"/>
</dbReference>
<comment type="cofactor">
    <cofactor evidence="2">
        <name>Mg(2+)</name>
        <dbReference type="ChEBI" id="CHEBI:18420"/>
    </cofactor>
</comment>
<dbReference type="Gene3D" id="3.40.50.10130">
    <property type="match status" value="1"/>
</dbReference>
<keyword evidence="2" id="KW-0227">DNA damage</keyword>
<dbReference type="GO" id="GO:0008821">
    <property type="term" value="F:crossover junction DNA endonuclease activity"/>
    <property type="evidence" value="ECO:0007669"/>
    <property type="project" value="UniProtKB-UniRule"/>
</dbReference>
<comment type="subcellular location">
    <subcellularLocation>
        <location evidence="2">Nucleus</location>
    </subcellularLocation>
</comment>
<dbReference type="PANTHER" id="PTHR13451:SF0">
    <property type="entry name" value="CROSSOVER JUNCTION ENDONUCLEASE MUS81"/>
    <property type="match status" value="1"/>
</dbReference>
<dbReference type="Proteomes" id="UP000419144">
    <property type="component" value="Unassembled WGS sequence"/>
</dbReference>
<feature type="region of interest" description="Disordered" evidence="3">
    <location>
        <begin position="249"/>
        <end position="278"/>
    </location>
</feature>
<evidence type="ECO:0000313" key="6">
    <source>
        <dbReference type="Proteomes" id="UP000419144"/>
    </source>
</evidence>
<keyword evidence="2" id="KW-0234">DNA repair</keyword>
<keyword evidence="2" id="KW-0539">Nucleus</keyword>
<comment type="subunit">
    <text evidence="2">Interacts with EME1.</text>
</comment>
<sequence length="1169" mass="124183">MHIWTSLPRRLLPLPVPSPSPPMMEPQSCAPTTLCAGATENAAAASADVAVNARLCRYLRLHSSSQAQSQHLTSSVFLDALARYPLPVVSPATAQDVAGSQQLRQLHQLRTHSPSRLPSDMPSEPATTASASPVHIYRPTGLLRDEGRTGFSGGAQHAANDLTASIPQFWALLPVSAAATTPLSTPPTTAKEDARGALHRTAVSACGPTPQPTPLLPPPWAAFSPFRFCADPLFHAALKRLPRHCDGTVHKQQLRKRSVAPSSQRNCHTPDPSSLFRRAGGIASVWRSSGEGPHDKPSSVSAAAAVNASVPGDGSVLVDAPLGAPWTMIDAWCHGFAATEPDEGQSRKRTRTASPTSASPTSVEPQTFAHRSCSETHDGGNTKVSSKKSPPPTVNSIAAHGTLHTNVLSDSMASPFLWASPTRSNETEDALQGRVAENDDLLGLLLGVEQNASRSPESPGKLLCLQARLAETTEVAGSEVDMEGRSERIDLAKCDDGAKASRTRVISRLETSAVLAGSDGLATSCAQRNRMITPLASTAVATEAAMPQGPALGTSDADFSSGVAVTNTGERVLASTVKGLRDTCARLGLLSTGSKSTLQQRLHLYYASTRTPQESGVRVPLVAATETVSSSPHALCSPDAARKGGEVRAFRSTGSPPRTVFRYRSPSQTSGSVLPASASAAAAVTAPQPHACVAETVSGATTRTAMSAAWEHAATSGQRRHIVPSPTQFLQDLASRTTRPPHTALATLFDAHSPSSVKAARAQQEELMDETGHVRWQWLVDFRERSTAHGGGRGRRQHDGMLDVFRKQRVPCTSMMLPAGDFMLSVELSPEEAAAMHVSDTSASTEADAGVLSASSTAEGAAPVFSHVCSLIVERKTAADLDASVKGARYTEQRRLLAASPFRLVVWLIEGTDVAGGNSSGFFARGQRYRQGGGCTESDTQPGSRSQSPTPSSPVESARQRVDSACASLGLHGKGWLVVRTRNTTESVQFLKLLATQIARQLASYRLLRRCVGEDTPSMAAETEDRAVCPNSAQDPLARHLARTGGGDTHFGNLLPDMGDTVSRTRMAAALALLRLTPTNACLQSTSALQRHLRAKTALPRMLMCVRGCSAALASLLSSKYGSLLRFWRELRRRGREGCDTDPDIQRLTTAQKKVYVLLTEFLLAKDYL</sequence>
<dbReference type="Pfam" id="PF02732">
    <property type="entry name" value="ERCC4"/>
    <property type="match status" value="1"/>
</dbReference>
<dbReference type="GO" id="GO:0048476">
    <property type="term" value="C:Holliday junction resolvase complex"/>
    <property type="evidence" value="ECO:0007669"/>
    <property type="project" value="UniProtKB-UniRule"/>
</dbReference>
<evidence type="ECO:0000256" key="2">
    <source>
        <dbReference type="RuleBase" id="RU369042"/>
    </source>
</evidence>
<feature type="region of interest" description="Disordered" evidence="3">
    <location>
        <begin position="647"/>
        <end position="668"/>
    </location>
</feature>
<comment type="function">
    <text evidence="2">Interacts with EME1 to form a DNA structure-specific endonuclease with substrate preference for branched DNA structures with a 5'-end at the branch nick. Typical substrates include 3'-flap structures, D-loops, replication forks and nicked Holliday junctions. May be required in mitosis for the processing of stalled or collapsed replication fork intermediates. May be required in meiosis for the repair of meiosis-specific double strand breaks subsequent to single-end invasion (SEI).</text>
</comment>
<dbReference type="InterPro" id="IPR003034">
    <property type="entry name" value="SAP_dom"/>
</dbReference>
<dbReference type="EC" id="3.1.22.-" evidence="2"/>
<feature type="region of interest" description="Disordered" evidence="3">
    <location>
        <begin position="930"/>
        <end position="959"/>
    </location>
</feature>
<keyword evidence="2" id="KW-0460">Magnesium</keyword>
<dbReference type="AlphaFoldDB" id="A0A640KH12"/>
<evidence type="ECO:0000313" key="5">
    <source>
        <dbReference type="EMBL" id="GET89000.1"/>
    </source>
</evidence>
<dbReference type="OrthoDB" id="5963188at2759"/>
<dbReference type="VEuPathDB" id="TriTrypDB:LtaPh_2416500"/>
<dbReference type="GO" id="GO:0006308">
    <property type="term" value="P:DNA catabolic process"/>
    <property type="evidence" value="ECO:0007669"/>
    <property type="project" value="UniProtKB-UniRule"/>
</dbReference>
<keyword evidence="1 2" id="KW-0378">Hydrolase</keyword>
<evidence type="ECO:0000256" key="1">
    <source>
        <dbReference type="ARBA" id="ARBA00022801"/>
    </source>
</evidence>
<proteinExistence type="inferred from homology"/>
<dbReference type="GO" id="GO:0031573">
    <property type="term" value="P:mitotic intra-S DNA damage checkpoint signaling"/>
    <property type="evidence" value="ECO:0007669"/>
    <property type="project" value="TreeGrafter"/>
</dbReference>
<keyword evidence="6" id="KW-1185">Reference proteome</keyword>
<dbReference type="InterPro" id="IPR033309">
    <property type="entry name" value="Mus81"/>
</dbReference>
<dbReference type="GO" id="GO:0003677">
    <property type="term" value="F:DNA binding"/>
    <property type="evidence" value="ECO:0007669"/>
    <property type="project" value="UniProtKB-UniRule"/>
</dbReference>
<dbReference type="GO" id="GO:0046872">
    <property type="term" value="F:metal ion binding"/>
    <property type="evidence" value="ECO:0007669"/>
    <property type="project" value="UniProtKB-UniRule"/>
</dbReference>
<dbReference type="PROSITE" id="PS50800">
    <property type="entry name" value="SAP"/>
    <property type="match status" value="1"/>
</dbReference>
<evidence type="ECO:0000256" key="3">
    <source>
        <dbReference type="SAM" id="MobiDB-lite"/>
    </source>
</evidence>
<name>A0A640KH12_LEITA</name>